<sequence>MLLPFLFLVSASFFLPGDSEVMSTFSECRQFFFKEKFPNDALKPLNPARICQKYKNKYFFATMYDKTKRIPIYSAYVYDPQPVQSSEEWMIEPQLVGIWSEHGR</sequence>
<organism evidence="1 2">
    <name type="scientific">Sphaerodactylus townsendi</name>
    <dbReference type="NCBI Taxonomy" id="933632"/>
    <lineage>
        <taxon>Eukaryota</taxon>
        <taxon>Metazoa</taxon>
        <taxon>Chordata</taxon>
        <taxon>Craniata</taxon>
        <taxon>Vertebrata</taxon>
        <taxon>Euteleostomi</taxon>
        <taxon>Lepidosauria</taxon>
        <taxon>Squamata</taxon>
        <taxon>Bifurcata</taxon>
        <taxon>Gekkota</taxon>
        <taxon>Sphaerodactylidae</taxon>
        <taxon>Sphaerodactylus</taxon>
    </lineage>
</organism>
<gene>
    <name evidence="1" type="ORF">K3G42_007620</name>
</gene>
<keyword evidence="2" id="KW-1185">Reference proteome</keyword>
<name>A0ACB8FMQ4_9SAUR</name>
<accession>A0ACB8FMQ4</accession>
<protein>
    <submittedName>
        <fullName evidence="1">Uncharacterized protein</fullName>
    </submittedName>
</protein>
<comment type="caution">
    <text evidence="1">The sequence shown here is derived from an EMBL/GenBank/DDBJ whole genome shotgun (WGS) entry which is preliminary data.</text>
</comment>
<evidence type="ECO:0000313" key="1">
    <source>
        <dbReference type="EMBL" id="KAH8006542.1"/>
    </source>
</evidence>
<reference evidence="1" key="1">
    <citation type="submission" date="2021-08" db="EMBL/GenBank/DDBJ databases">
        <title>The first chromosome-level gecko genome reveals the dynamic sex chromosomes of Neotropical dwarf geckos (Sphaerodactylidae: Sphaerodactylus).</title>
        <authorList>
            <person name="Pinto B.J."/>
            <person name="Keating S.E."/>
            <person name="Gamble T."/>
        </authorList>
    </citation>
    <scope>NUCLEOTIDE SEQUENCE</scope>
    <source>
        <strain evidence="1">TG3544</strain>
    </source>
</reference>
<dbReference type="EMBL" id="CM037619">
    <property type="protein sequence ID" value="KAH8006542.1"/>
    <property type="molecule type" value="Genomic_DNA"/>
</dbReference>
<dbReference type="Proteomes" id="UP000827872">
    <property type="component" value="Linkage Group LG06"/>
</dbReference>
<proteinExistence type="predicted"/>
<evidence type="ECO:0000313" key="2">
    <source>
        <dbReference type="Proteomes" id="UP000827872"/>
    </source>
</evidence>